<feature type="domain" description="Peptidoglycan binding-like" evidence="5">
    <location>
        <begin position="145"/>
        <end position="192"/>
    </location>
</feature>
<dbReference type="PANTHER" id="PTHR32347:SF23">
    <property type="entry name" value="BLL5650 PROTEIN"/>
    <property type="match status" value="1"/>
</dbReference>
<dbReference type="Proteomes" id="UP001144036">
    <property type="component" value="Unassembled WGS sequence"/>
</dbReference>
<protein>
    <submittedName>
        <fullName evidence="6">Peptidoglycan-binding protein</fullName>
    </submittedName>
</protein>
<evidence type="ECO:0000256" key="1">
    <source>
        <dbReference type="ARBA" id="ARBA00004196"/>
    </source>
</evidence>
<dbReference type="InterPro" id="IPR036365">
    <property type="entry name" value="PGBD-like_sf"/>
</dbReference>
<dbReference type="EMBL" id="JAPNNL010000056">
    <property type="protein sequence ID" value="MDA0634971.1"/>
    <property type="molecule type" value="Genomic_DNA"/>
</dbReference>
<dbReference type="RefSeq" id="WP_270155804.1">
    <property type="nucleotide sequence ID" value="NZ_JAPNNL010000056.1"/>
</dbReference>
<keyword evidence="4" id="KW-0812">Transmembrane</keyword>
<dbReference type="Pfam" id="PF01471">
    <property type="entry name" value="PG_binding_1"/>
    <property type="match status" value="1"/>
</dbReference>
<keyword evidence="7" id="KW-1185">Reference proteome</keyword>
<proteinExistence type="predicted"/>
<accession>A0ABT4SCN1</accession>
<evidence type="ECO:0000256" key="3">
    <source>
        <dbReference type="SAM" id="MobiDB-lite"/>
    </source>
</evidence>
<dbReference type="PANTHER" id="PTHR32347">
    <property type="entry name" value="EFFLUX SYSTEM COMPONENT YKNX-RELATED"/>
    <property type="match status" value="1"/>
</dbReference>
<evidence type="ECO:0000256" key="2">
    <source>
        <dbReference type="ARBA" id="ARBA00023054"/>
    </source>
</evidence>
<dbReference type="InterPro" id="IPR002477">
    <property type="entry name" value="Peptidoglycan-bd-like"/>
</dbReference>
<evidence type="ECO:0000313" key="6">
    <source>
        <dbReference type="EMBL" id="MDA0634971.1"/>
    </source>
</evidence>
<dbReference type="InterPro" id="IPR036366">
    <property type="entry name" value="PGBDSf"/>
</dbReference>
<evidence type="ECO:0000313" key="7">
    <source>
        <dbReference type="Proteomes" id="UP001144036"/>
    </source>
</evidence>
<comment type="caution">
    <text evidence="6">The sequence shown here is derived from an EMBL/GenBank/DDBJ whole genome shotgun (WGS) entry which is preliminary data.</text>
</comment>
<dbReference type="InterPro" id="IPR050465">
    <property type="entry name" value="UPF0194_transport"/>
</dbReference>
<keyword evidence="4" id="KW-0472">Membrane</keyword>
<organism evidence="6 7">
    <name type="scientific">Nonomuraea corallina</name>
    <dbReference type="NCBI Taxonomy" id="2989783"/>
    <lineage>
        <taxon>Bacteria</taxon>
        <taxon>Bacillati</taxon>
        <taxon>Actinomycetota</taxon>
        <taxon>Actinomycetes</taxon>
        <taxon>Streptosporangiales</taxon>
        <taxon>Streptosporangiaceae</taxon>
        <taxon>Nonomuraea</taxon>
    </lineage>
</organism>
<sequence>MDAAMLDGEAPGTASPGPRRRRRVWPAGATVLATVLATVTAGAVAAAGLGLLDRTPAGRPAAALPPATTTITEETLLDTLEADGELAYGPATSAVNRLRGTVTWLPASGDVITRGEPLYKVDDDPVVLLYGGAPAYRDLRPGVTGRDVKNLERNLAELGYDGFTADDAYTWATARAVMAWQDDLGLPETGVVELGRVVFVDGRVRVDTLTAELGGPAAPGQKVLGHTGTAKVVTVRLDAEDQRLAKEGAEVTVTLPGGAAVTGRVTEVATVIVPGEGGQEPETKVEALVSLTGKKAAGLDQAAVDVAFTADERENVLTVPVTALVALGEGGFGVEVVEGDATRYVPVETGLFSGGRVEITGAGLAEGMTVGTAK</sequence>
<evidence type="ECO:0000259" key="5">
    <source>
        <dbReference type="Pfam" id="PF01471"/>
    </source>
</evidence>
<feature type="region of interest" description="Disordered" evidence="3">
    <location>
        <begin position="1"/>
        <end position="22"/>
    </location>
</feature>
<comment type="subcellular location">
    <subcellularLocation>
        <location evidence="1">Cell envelope</location>
    </subcellularLocation>
</comment>
<gene>
    <name evidence="6" type="ORF">OUY22_16235</name>
</gene>
<dbReference type="Gene3D" id="1.10.101.10">
    <property type="entry name" value="PGBD-like superfamily/PGBD"/>
    <property type="match status" value="1"/>
</dbReference>
<dbReference type="SUPFAM" id="SSF47090">
    <property type="entry name" value="PGBD-like"/>
    <property type="match status" value="1"/>
</dbReference>
<keyword evidence="2" id="KW-0175">Coiled coil</keyword>
<name>A0ABT4SCN1_9ACTN</name>
<evidence type="ECO:0000256" key="4">
    <source>
        <dbReference type="SAM" id="Phobius"/>
    </source>
</evidence>
<reference evidence="6" key="1">
    <citation type="submission" date="2022-11" db="EMBL/GenBank/DDBJ databases">
        <title>Nonomuraea corallina sp. nov., a new species of the genus Nonomuraea isolated from sea side sediment in Thai sea.</title>
        <authorList>
            <person name="Ngamcharungchit C."/>
            <person name="Matsumoto A."/>
            <person name="Suriyachadkun C."/>
            <person name="Panbangred W."/>
            <person name="Inahashi Y."/>
            <person name="Intra B."/>
        </authorList>
    </citation>
    <scope>NUCLEOTIDE SEQUENCE</scope>
    <source>
        <strain evidence="6">MCN248</strain>
    </source>
</reference>
<keyword evidence="4" id="KW-1133">Transmembrane helix</keyword>
<feature type="transmembrane region" description="Helical" evidence="4">
    <location>
        <begin position="29"/>
        <end position="52"/>
    </location>
</feature>
<dbReference type="Gene3D" id="2.40.420.20">
    <property type="match status" value="1"/>
</dbReference>